<sequence length="72" mass="8222">MNISLITEGQTEAAKNVVLQGFKERFGVIIDGLNPDLDDITGYYKENKFFYVGHFELPTTYRPYRSLEVGDS</sequence>
<evidence type="ECO:0000313" key="1">
    <source>
        <dbReference type="EMBL" id="TYR75822.1"/>
    </source>
</evidence>
<dbReference type="EMBL" id="VTEH01000005">
    <property type="protein sequence ID" value="TYR75822.1"/>
    <property type="molecule type" value="Genomic_DNA"/>
</dbReference>
<name>A0A5D4KF41_9BACI</name>
<dbReference type="AlphaFoldDB" id="A0A5D4KF41"/>
<dbReference type="Proteomes" id="UP000323317">
    <property type="component" value="Unassembled WGS sequence"/>
</dbReference>
<reference evidence="1 2" key="1">
    <citation type="submission" date="2019-08" db="EMBL/GenBank/DDBJ databases">
        <title>Bacillus genomes from the desert of Cuatro Cienegas, Coahuila.</title>
        <authorList>
            <person name="Olmedo-Alvarez G."/>
        </authorList>
    </citation>
    <scope>NUCLEOTIDE SEQUENCE [LARGE SCALE GENOMIC DNA]</scope>
    <source>
        <strain evidence="1 2">CH40_1T</strain>
    </source>
</reference>
<dbReference type="RefSeq" id="WP_148946570.1">
    <property type="nucleotide sequence ID" value="NZ_VTEH01000005.1"/>
</dbReference>
<gene>
    <name evidence="1" type="ORF">FZC79_09400</name>
</gene>
<comment type="caution">
    <text evidence="1">The sequence shown here is derived from an EMBL/GenBank/DDBJ whole genome shotgun (WGS) entry which is preliminary data.</text>
</comment>
<proteinExistence type="predicted"/>
<accession>A0A5D4KF41</accession>
<protein>
    <submittedName>
        <fullName evidence="1">Uncharacterized protein</fullName>
    </submittedName>
</protein>
<evidence type="ECO:0000313" key="2">
    <source>
        <dbReference type="Proteomes" id="UP000323317"/>
    </source>
</evidence>
<organism evidence="1 2">
    <name type="scientific">Rossellomorea vietnamensis</name>
    <dbReference type="NCBI Taxonomy" id="218284"/>
    <lineage>
        <taxon>Bacteria</taxon>
        <taxon>Bacillati</taxon>
        <taxon>Bacillota</taxon>
        <taxon>Bacilli</taxon>
        <taxon>Bacillales</taxon>
        <taxon>Bacillaceae</taxon>
        <taxon>Rossellomorea</taxon>
    </lineage>
</organism>